<dbReference type="AlphaFoldDB" id="A0A484MRJ4"/>
<dbReference type="PROSITE" id="PS00036">
    <property type="entry name" value="BZIP_BASIC"/>
    <property type="match status" value="1"/>
</dbReference>
<keyword evidence="3" id="KW-0938">Abscisic acid signaling pathway</keyword>
<evidence type="ECO:0000313" key="13">
    <source>
        <dbReference type="Proteomes" id="UP000595140"/>
    </source>
</evidence>
<dbReference type="InterPro" id="IPR043452">
    <property type="entry name" value="BZIP46-like"/>
</dbReference>
<name>A0A484MRJ4_9ASTE</name>
<proteinExistence type="inferred from homology"/>
<evidence type="ECO:0000256" key="2">
    <source>
        <dbReference type="ARBA" id="ARBA00022553"/>
    </source>
</evidence>
<evidence type="ECO:0000256" key="1">
    <source>
        <dbReference type="ARBA" id="ARBA00004123"/>
    </source>
</evidence>
<evidence type="ECO:0000256" key="8">
    <source>
        <dbReference type="ARBA" id="ARBA00061369"/>
    </source>
</evidence>
<dbReference type="GO" id="GO:0009414">
    <property type="term" value="P:response to water deprivation"/>
    <property type="evidence" value="ECO:0007669"/>
    <property type="project" value="UniProtKB-ARBA"/>
</dbReference>
<dbReference type="GO" id="GO:0005634">
    <property type="term" value="C:nucleus"/>
    <property type="evidence" value="ECO:0007669"/>
    <property type="project" value="UniProtKB-SubCell"/>
</dbReference>
<keyword evidence="9" id="KW-0175">Coiled coil</keyword>
<evidence type="ECO:0000256" key="10">
    <source>
        <dbReference type="SAM" id="MobiDB-lite"/>
    </source>
</evidence>
<dbReference type="OrthoDB" id="644067at2759"/>
<evidence type="ECO:0000313" key="12">
    <source>
        <dbReference type="EMBL" id="VFQ91533.1"/>
    </source>
</evidence>
<feature type="domain" description="BZIP" evidence="11">
    <location>
        <begin position="357"/>
        <end position="404"/>
    </location>
</feature>
<protein>
    <recommendedName>
        <fullName evidence="11">BZIP domain-containing protein</fullName>
    </recommendedName>
</protein>
<dbReference type="GO" id="GO:0009845">
    <property type="term" value="P:seed germination"/>
    <property type="evidence" value="ECO:0007669"/>
    <property type="project" value="UniProtKB-ARBA"/>
</dbReference>
<dbReference type="GO" id="GO:0043565">
    <property type="term" value="F:sequence-specific DNA binding"/>
    <property type="evidence" value="ECO:0007669"/>
    <property type="project" value="UniProtKB-ARBA"/>
</dbReference>
<dbReference type="CDD" id="cd14707">
    <property type="entry name" value="bZIP_plant_BZIP46"/>
    <property type="match status" value="1"/>
</dbReference>
<feature type="region of interest" description="Disordered" evidence="10">
    <location>
        <begin position="1"/>
        <end position="36"/>
    </location>
</feature>
<gene>
    <name evidence="12" type="ORF">CCAM_LOCUS33309</name>
</gene>
<dbReference type="GO" id="GO:0045893">
    <property type="term" value="P:positive regulation of DNA-templated transcription"/>
    <property type="evidence" value="ECO:0007669"/>
    <property type="project" value="InterPro"/>
</dbReference>
<dbReference type="Pfam" id="PF00170">
    <property type="entry name" value="bZIP_1"/>
    <property type="match status" value="1"/>
</dbReference>
<dbReference type="InterPro" id="IPR004827">
    <property type="entry name" value="bZIP"/>
</dbReference>
<keyword evidence="7" id="KW-0539">Nucleus</keyword>
<evidence type="ECO:0000259" key="11">
    <source>
        <dbReference type="PROSITE" id="PS50217"/>
    </source>
</evidence>
<keyword evidence="13" id="KW-1185">Reference proteome</keyword>
<dbReference type="FunFam" id="1.20.5.170:FF:000060">
    <property type="entry name" value="protein ABSCISIC ACID-INSENSITIVE 5 isoform X1"/>
    <property type="match status" value="1"/>
</dbReference>
<dbReference type="SUPFAM" id="SSF57959">
    <property type="entry name" value="Leucine zipper domain"/>
    <property type="match status" value="1"/>
</dbReference>
<keyword evidence="4" id="KW-0805">Transcription regulation</keyword>
<keyword evidence="2" id="KW-0597">Phosphoprotein</keyword>
<evidence type="ECO:0000256" key="7">
    <source>
        <dbReference type="ARBA" id="ARBA00023242"/>
    </source>
</evidence>
<evidence type="ECO:0000256" key="6">
    <source>
        <dbReference type="ARBA" id="ARBA00023163"/>
    </source>
</evidence>
<sequence>MAASQGGEVESTLQLQPPENHRLHNNNNNNGLSTSSLGRQSSIYSLTLDEFQHTLCESGRHFGSMNMDEFLTSIWTAEENHAHVPVTHNFVMGHHANHNNNNNSNNLPRLQPSLTRQGSLSLPEPLCRKTVDEVWAEIRKNHQMPPGGSGGGDGKFHSNTNNLNNNNNNLVVTGTVAAGSNNNTTTSTHERQVTFGEMTLEDFLVRAGVVREQAEIPAPSTSLLHHHQQQQQYSMYQNNNSDNTVMDPTTYVAGRVVMGLGGGGGGVGVPALPYQALPQQPPPLSAVYGGRMGNGSGGGAVYGHVIGGLGSSQASPASPDEHQGGGGGNPYGLEEAAGMRSGGGRKRITDGPVEVVVERRQRRMIKNRESAARSRARKQAYTVELEAELNQLKEENSNLKRALKGGIIGGGEVVSTGEDIALSSSEEEAGGLSEVDGEVTLRLFNKPHTKTSTKLRTTFSANHAQGRAQEARIYSHSTHERGDIMHDTQAYVPSTEWLEAQLAFKVSMVHGILQFTPRIAFRYVLHRCKSRDIHCRESFLLKGCKAHRQHN</sequence>
<evidence type="ECO:0000256" key="9">
    <source>
        <dbReference type="SAM" id="Coils"/>
    </source>
</evidence>
<keyword evidence="6" id="KW-0804">Transcription</keyword>
<dbReference type="InterPro" id="IPR046347">
    <property type="entry name" value="bZIP_sf"/>
</dbReference>
<accession>A0A484MRJ4</accession>
<dbReference type="PROSITE" id="PS50217">
    <property type="entry name" value="BZIP"/>
    <property type="match status" value="1"/>
</dbReference>
<feature type="coiled-coil region" evidence="9">
    <location>
        <begin position="375"/>
        <end position="405"/>
    </location>
</feature>
<dbReference type="Gene3D" id="1.20.5.170">
    <property type="match status" value="1"/>
</dbReference>
<dbReference type="SMART" id="SM00338">
    <property type="entry name" value="BRLZ"/>
    <property type="match status" value="1"/>
</dbReference>
<keyword evidence="5" id="KW-0238">DNA-binding</keyword>
<feature type="region of interest" description="Disordered" evidence="10">
    <location>
        <begin position="93"/>
        <end position="121"/>
    </location>
</feature>
<comment type="similarity">
    <text evidence="8">Belongs to the bZIP family. ABI5 subfamily.</text>
</comment>
<organism evidence="12 13">
    <name type="scientific">Cuscuta campestris</name>
    <dbReference type="NCBI Taxonomy" id="132261"/>
    <lineage>
        <taxon>Eukaryota</taxon>
        <taxon>Viridiplantae</taxon>
        <taxon>Streptophyta</taxon>
        <taxon>Embryophyta</taxon>
        <taxon>Tracheophyta</taxon>
        <taxon>Spermatophyta</taxon>
        <taxon>Magnoliopsida</taxon>
        <taxon>eudicotyledons</taxon>
        <taxon>Gunneridae</taxon>
        <taxon>Pentapetalae</taxon>
        <taxon>asterids</taxon>
        <taxon>lamiids</taxon>
        <taxon>Solanales</taxon>
        <taxon>Convolvulaceae</taxon>
        <taxon>Cuscuteae</taxon>
        <taxon>Cuscuta</taxon>
        <taxon>Cuscuta subgen. Grammica</taxon>
        <taxon>Cuscuta sect. Cleistogrammica</taxon>
    </lineage>
</organism>
<evidence type="ECO:0000256" key="4">
    <source>
        <dbReference type="ARBA" id="ARBA00023015"/>
    </source>
</evidence>
<comment type="subcellular location">
    <subcellularLocation>
        <location evidence="1">Nucleus</location>
    </subcellularLocation>
</comment>
<reference evidence="12 13" key="1">
    <citation type="submission" date="2018-04" db="EMBL/GenBank/DDBJ databases">
        <authorList>
            <person name="Vogel A."/>
        </authorList>
    </citation>
    <scope>NUCLEOTIDE SEQUENCE [LARGE SCALE GENOMIC DNA]</scope>
</reference>
<dbReference type="PANTHER" id="PTHR22952:SF175">
    <property type="entry name" value="PROTEIN ABSCISIC ACID-INSENSITIVE 5"/>
    <property type="match status" value="1"/>
</dbReference>
<dbReference type="GO" id="GO:0003700">
    <property type="term" value="F:DNA-binding transcription factor activity"/>
    <property type="evidence" value="ECO:0007669"/>
    <property type="project" value="InterPro"/>
</dbReference>
<dbReference type="EMBL" id="OOIL02004368">
    <property type="protein sequence ID" value="VFQ91533.1"/>
    <property type="molecule type" value="Genomic_DNA"/>
</dbReference>
<evidence type="ECO:0000256" key="3">
    <source>
        <dbReference type="ARBA" id="ARBA00022682"/>
    </source>
</evidence>
<dbReference type="Proteomes" id="UP000595140">
    <property type="component" value="Unassembled WGS sequence"/>
</dbReference>
<evidence type="ECO:0000256" key="5">
    <source>
        <dbReference type="ARBA" id="ARBA00023125"/>
    </source>
</evidence>
<dbReference type="GO" id="GO:0009738">
    <property type="term" value="P:abscisic acid-activated signaling pathway"/>
    <property type="evidence" value="ECO:0007669"/>
    <property type="project" value="UniProtKB-KW"/>
</dbReference>
<feature type="region of interest" description="Disordered" evidence="10">
    <location>
        <begin position="311"/>
        <end position="349"/>
    </location>
</feature>
<dbReference type="GO" id="GO:0009651">
    <property type="term" value="P:response to salt stress"/>
    <property type="evidence" value="ECO:0007669"/>
    <property type="project" value="UniProtKB-ARBA"/>
</dbReference>
<dbReference type="PANTHER" id="PTHR22952">
    <property type="entry name" value="CAMP-RESPONSE ELEMENT BINDING PROTEIN-RELATED"/>
    <property type="match status" value="1"/>
</dbReference>